<comment type="caution">
    <text evidence="3">The sequence shown here is derived from an EMBL/GenBank/DDBJ whole genome shotgun (WGS) entry which is preliminary data.</text>
</comment>
<dbReference type="EMBL" id="MGIJ01000024">
    <property type="protein sequence ID" value="OGM87531.1"/>
    <property type="molecule type" value="Genomic_DNA"/>
</dbReference>
<dbReference type="SUPFAM" id="SSF47781">
    <property type="entry name" value="RuvA domain 2-like"/>
    <property type="match status" value="1"/>
</dbReference>
<proteinExistence type="predicted"/>
<dbReference type="Gene3D" id="3.10.560.10">
    <property type="entry name" value="Outer membrane lipoprotein wza domain like"/>
    <property type="match status" value="1"/>
</dbReference>
<dbReference type="Proteomes" id="UP000178803">
    <property type="component" value="Unassembled WGS sequence"/>
</dbReference>
<evidence type="ECO:0000313" key="3">
    <source>
        <dbReference type="EMBL" id="OGM87531.1"/>
    </source>
</evidence>
<evidence type="ECO:0000259" key="2">
    <source>
        <dbReference type="Pfam" id="PF10531"/>
    </source>
</evidence>
<organism evidence="3 4">
    <name type="scientific">Candidatus Woesebacteria bacterium RIFOXYD1_FULL_40_21</name>
    <dbReference type="NCBI Taxonomy" id="1802549"/>
    <lineage>
        <taxon>Bacteria</taxon>
        <taxon>Candidatus Woeseibacteriota</taxon>
    </lineage>
</organism>
<accession>A0A1F8DFY4</accession>
<dbReference type="Pfam" id="PF10531">
    <property type="entry name" value="SLBB"/>
    <property type="match status" value="1"/>
</dbReference>
<keyword evidence="1" id="KW-1133">Transmembrane helix</keyword>
<dbReference type="PANTHER" id="PTHR21180">
    <property type="entry name" value="ENDONUCLEASE/EXONUCLEASE/PHOSPHATASE FAMILY DOMAIN-CONTAINING PROTEIN 1"/>
    <property type="match status" value="1"/>
</dbReference>
<gene>
    <name evidence="3" type="ORF">A2614_00845</name>
</gene>
<feature type="transmembrane region" description="Helical" evidence="1">
    <location>
        <begin position="20"/>
        <end position="39"/>
    </location>
</feature>
<dbReference type="PANTHER" id="PTHR21180:SF32">
    <property type="entry name" value="ENDONUCLEASE_EXONUCLEASE_PHOSPHATASE FAMILY DOMAIN-CONTAINING PROTEIN 1"/>
    <property type="match status" value="1"/>
</dbReference>
<protein>
    <recommendedName>
        <fullName evidence="2">Soluble ligand binding domain-containing protein</fullName>
    </recommendedName>
</protein>
<dbReference type="InterPro" id="IPR019554">
    <property type="entry name" value="Soluble_ligand-bd"/>
</dbReference>
<evidence type="ECO:0000256" key="1">
    <source>
        <dbReference type="SAM" id="Phobius"/>
    </source>
</evidence>
<reference evidence="3 4" key="1">
    <citation type="journal article" date="2016" name="Nat. Commun.">
        <title>Thousands of microbial genomes shed light on interconnected biogeochemical processes in an aquifer system.</title>
        <authorList>
            <person name="Anantharaman K."/>
            <person name="Brown C.T."/>
            <person name="Hug L.A."/>
            <person name="Sharon I."/>
            <person name="Castelle C.J."/>
            <person name="Probst A.J."/>
            <person name="Thomas B.C."/>
            <person name="Singh A."/>
            <person name="Wilkins M.J."/>
            <person name="Karaoz U."/>
            <person name="Brodie E.L."/>
            <person name="Williams K.H."/>
            <person name="Hubbard S.S."/>
            <person name="Banfield J.F."/>
        </authorList>
    </citation>
    <scope>NUCLEOTIDE SEQUENCE [LARGE SCALE GENOMIC DNA]</scope>
</reference>
<dbReference type="InterPro" id="IPR051675">
    <property type="entry name" value="Endo/Exo/Phosphatase_dom_1"/>
</dbReference>
<dbReference type="AlphaFoldDB" id="A0A1F8DFY4"/>
<keyword evidence="1" id="KW-0812">Transmembrane</keyword>
<dbReference type="GO" id="GO:0015627">
    <property type="term" value="C:type II protein secretion system complex"/>
    <property type="evidence" value="ECO:0007669"/>
    <property type="project" value="TreeGrafter"/>
</dbReference>
<dbReference type="Gene3D" id="1.10.150.320">
    <property type="entry name" value="Photosystem II 12 kDa extrinsic protein"/>
    <property type="match status" value="1"/>
</dbReference>
<sequence length="211" mass="23162">MLPDALKDFNFEEFLFRWRFYFLLILIGLILVGVGVLVTKKEGMVSGTKIEVLEGPTGGEKGKENLVVDISGEIEKPGVYKLPFGSRIEDVLIASGGISKDADRVWVEKNLNRAAKLSDGQKIYIPHSGVLSARNSGQYQNTSSNNDGQGSGLVNVNTASQKEVEELPGIGPVYAQNIIEHRPYSTVEELLSKGALTKSVYEKIKDKITIY</sequence>
<keyword evidence="1" id="KW-0472">Membrane</keyword>
<name>A0A1F8DFY4_9BACT</name>
<evidence type="ECO:0000313" key="4">
    <source>
        <dbReference type="Proteomes" id="UP000178803"/>
    </source>
</evidence>
<feature type="domain" description="Soluble ligand binding" evidence="2">
    <location>
        <begin position="67"/>
        <end position="123"/>
    </location>
</feature>
<dbReference type="InterPro" id="IPR010994">
    <property type="entry name" value="RuvA_2-like"/>
</dbReference>
<dbReference type="GO" id="GO:0015628">
    <property type="term" value="P:protein secretion by the type II secretion system"/>
    <property type="evidence" value="ECO:0007669"/>
    <property type="project" value="TreeGrafter"/>
</dbReference>
<dbReference type="Pfam" id="PF12836">
    <property type="entry name" value="HHH_3"/>
    <property type="match status" value="1"/>
</dbReference>
<dbReference type="SUPFAM" id="SSF142984">
    <property type="entry name" value="Nqo1 middle domain-like"/>
    <property type="match status" value="1"/>
</dbReference>